<evidence type="ECO:0000313" key="4">
    <source>
        <dbReference type="Proteomes" id="UP000886667"/>
    </source>
</evidence>
<reference evidence="3" key="1">
    <citation type="journal article" date="2021" name="Proc. Natl. Acad. Sci. U.S.A.">
        <title>Global biogeography of chemosynthetic symbionts reveals both localized and globally distributed symbiont groups. .</title>
        <authorList>
            <person name="Osvatic J.T."/>
            <person name="Wilkins L.G.E."/>
            <person name="Leibrecht L."/>
            <person name="Leray M."/>
            <person name="Zauner S."/>
            <person name="Polzin J."/>
            <person name="Camacho Y."/>
            <person name="Gros O."/>
            <person name="van Gils J.A."/>
            <person name="Eisen J.A."/>
            <person name="Petersen J.M."/>
            <person name="Yuen B."/>
        </authorList>
    </citation>
    <scope>NUCLEOTIDE SEQUENCE</scope>
    <source>
        <strain evidence="3">MAGclacostrist064TRANS</strain>
    </source>
</reference>
<feature type="region of interest" description="Disordered" evidence="1">
    <location>
        <begin position="26"/>
        <end position="72"/>
    </location>
</feature>
<keyword evidence="2" id="KW-0732">Signal</keyword>
<dbReference type="EMBL" id="JAEPCM010000016">
    <property type="protein sequence ID" value="MCG7944807.1"/>
    <property type="molecule type" value="Genomic_DNA"/>
</dbReference>
<sequence>MKTLLSTTMLVLCGSMSLALELNPGVDLPGTPPPPNDDGSITVPVDSITTEPTPEPEPEPEPTPEPEVEKNDPMCEGYNYFVLHSWTINASGSKGNPVTVGRCMNDIPENHLGVMNVINGIPHKKIIDQTVPYPSNWNDMTVFNTNNVENYPSTYVKNYNVKSEITVAPLEPVSDLSAPMDVLAYVDAYIASQK</sequence>
<name>A0A9E4K9D9_9GAMM</name>
<feature type="chain" id="PRO_5039327403" evidence="2">
    <location>
        <begin position="20"/>
        <end position="194"/>
    </location>
</feature>
<organism evidence="3 4">
    <name type="scientific">Candidatus Thiodiazotropha taylori</name>
    <dbReference type="NCBI Taxonomy" id="2792791"/>
    <lineage>
        <taxon>Bacteria</taxon>
        <taxon>Pseudomonadati</taxon>
        <taxon>Pseudomonadota</taxon>
        <taxon>Gammaproteobacteria</taxon>
        <taxon>Chromatiales</taxon>
        <taxon>Sedimenticolaceae</taxon>
        <taxon>Candidatus Thiodiazotropha</taxon>
    </lineage>
</organism>
<evidence type="ECO:0000256" key="2">
    <source>
        <dbReference type="SAM" id="SignalP"/>
    </source>
</evidence>
<accession>A0A9E4K9D9</accession>
<comment type="caution">
    <text evidence="3">The sequence shown here is derived from an EMBL/GenBank/DDBJ whole genome shotgun (WGS) entry which is preliminary data.</text>
</comment>
<proteinExistence type="predicted"/>
<gene>
    <name evidence="3" type="ORF">JAZ07_00515</name>
</gene>
<dbReference type="AlphaFoldDB" id="A0A9E4K9D9"/>
<dbReference type="Proteomes" id="UP000886667">
    <property type="component" value="Unassembled WGS sequence"/>
</dbReference>
<evidence type="ECO:0000313" key="3">
    <source>
        <dbReference type="EMBL" id="MCG7944807.1"/>
    </source>
</evidence>
<feature type="compositionally biased region" description="Acidic residues" evidence="1">
    <location>
        <begin position="54"/>
        <end position="66"/>
    </location>
</feature>
<protein>
    <submittedName>
        <fullName evidence="3">Uncharacterized protein</fullName>
    </submittedName>
</protein>
<feature type="signal peptide" evidence="2">
    <location>
        <begin position="1"/>
        <end position="19"/>
    </location>
</feature>
<evidence type="ECO:0000256" key="1">
    <source>
        <dbReference type="SAM" id="MobiDB-lite"/>
    </source>
</evidence>